<dbReference type="ExpressionAtlas" id="A0A6I8UH12">
    <property type="expression patterns" value="baseline"/>
</dbReference>
<organism evidence="12 13">
    <name type="scientific">Drosophila pseudoobscura pseudoobscura</name>
    <name type="common">Fruit fly</name>
    <dbReference type="NCBI Taxonomy" id="46245"/>
    <lineage>
        <taxon>Eukaryota</taxon>
        <taxon>Metazoa</taxon>
        <taxon>Ecdysozoa</taxon>
        <taxon>Arthropoda</taxon>
        <taxon>Hexapoda</taxon>
        <taxon>Insecta</taxon>
        <taxon>Pterygota</taxon>
        <taxon>Neoptera</taxon>
        <taxon>Endopterygota</taxon>
        <taxon>Diptera</taxon>
        <taxon>Brachycera</taxon>
        <taxon>Muscomorpha</taxon>
        <taxon>Ephydroidea</taxon>
        <taxon>Drosophilidae</taxon>
        <taxon>Drosophila</taxon>
        <taxon>Sophophora</taxon>
    </lineage>
</organism>
<dbReference type="InParanoid" id="A0A6I8UH12"/>
<dbReference type="FunCoup" id="A0A6I8UH12">
    <property type="interactions" value="99"/>
</dbReference>
<dbReference type="SMART" id="SM00212">
    <property type="entry name" value="UBCc"/>
    <property type="match status" value="1"/>
</dbReference>
<keyword evidence="12" id="KW-1185">Reference proteome</keyword>
<evidence type="ECO:0000256" key="7">
    <source>
        <dbReference type="ARBA" id="ARBA00022840"/>
    </source>
</evidence>
<name>A0A6I8UH12_DROPS</name>
<dbReference type="KEGG" id="dpo:4815530"/>
<dbReference type="EC" id="2.3.2.23" evidence="3"/>
<evidence type="ECO:0000256" key="4">
    <source>
        <dbReference type="ARBA" id="ARBA00022679"/>
    </source>
</evidence>
<proteinExistence type="inferred from homology"/>
<evidence type="ECO:0000256" key="5">
    <source>
        <dbReference type="ARBA" id="ARBA00022741"/>
    </source>
</evidence>
<evidence type="ECO:0000313" key="12">
    <source>
        <dbReference type="Proteomes" id="UP000001819"/>
    </source>
</evidence>
<keyword evidence="7 9" id="KW-0067">ATP-binding</keyword>
<evidence type="ECO:0000259" key="11">
    <source>
        <dbReference type="PROSITE" id="PS50127"/>
    </source>
</evidence>
<dbReference type="GO" id="GO:0005524">
    <property type="term" value="F:ATP binding"/>
    <property type="evidence" value="ECO:0007669"/>
    <property type="project" value="UniProtKB-UniRule"/>
</dbReference>
<evidence type="ECO:0000256" key="9">
    <source>
        <dbReference type="RuleBase" id="RU362109"/>
    </source>
</evidence>
<protein>
    <recommendedName>
        <fullName evidence="3">E2 ubiquitin-conjugating enzyme</fullName>
        <ecNumber evidence="3">2.3.2.23</ecNumber>
    </recommendedName>
</protein>
<evidence type="ECO:0000256" key="2">
    <source>
        <dbReference type="ARBA" id="ARBA00004906"/>
    </source>
</evidence>
<dbReference type="RefSeq" id="XP_001355363.4">
    <property type="nucleotide sequence ID" value="XM_001355327.4"/>
</dbReference>
<dbReference type="AlphaFoldDB" id="A0A6I8UH12"/>
<feature type="compositionally biased region" description="Low complexity" evidence="10">
    <location>
        <begin position="15"/>
        <end position="55"/>
    </location>
</feature>
<comment type="catalytic activity">
    <reaction evidence="1">
        <text>S-ubiquitinyl-[E1 ubiquitin-activating enzyme]-L-cysteine + [E2 ubiquitin-conjugating enzyme]-L-cysteine = [E1 ubiquitin-activating enzyme]-L-cysteine + S-ubiquitinyl-[E2 ubiquitin-conjugating enzyme]-L-cysteine.</text>
        <dbReference type="EC" id="2.3.2.23"/>
    </reaction>
</comment>
<evidence type="ECO:0000256" key="1">
    <source>
        <dbReference type="ARBA" id="ARBA00000485"/>
    </source>
</evidence>
<dbReference type="PANTHER" id="PTHR24068">
    <property type="entry name" value="UBIQUITIN-CONJUGATING ENZYME E2"/>
    <property type="match status" value="1"/>
</dbReference>
<feature type="active site" description="Glycyl thioester intermediate" evidence="8">
    <location>
        <position position="186"/>
    </location>
</feature>
<dbReference type="FunFam" id="3.10.110.10:FF:000101">
    <property type="entry name" value="Ubiquitin-conjugating enzyme E2 D2"/>
    <property type="match status" value="1"/>
</dbReference>
<keyword evidence="4" id="KW-0808">Transferase</keyword>
<evidence type="ECO:0000256" key="3">
    <source>
        <dbReference type="ARBA" id="ARBA00012486"/>
    </source>
</evidence>
<keyword evidence="5 9" id="KW-0547">Nucleotide-binding</keyword>
<evidence type="ECO:0000256" key="10">
    <source>
        <dbReference type="SAM" id="MobiDB-lite"/>
    </source>
</evidence>
<feature type="compositionally biased region" description="Basic and acidic residues" evidence="10">
    <location>
        <begin position="273"/>
        <end position="283"/>
    </location>
</feature>
<evidence type="ECO:0000313" key="13">
    <source>
        <dbReference type="RefSeq" id="XP_001355363.4"/>
    </source>
</evidence>
<dbReference type="Gene3D" id="3.10.110.10">
    <property type="entry name" value="Ubiquitin Conjugating Enzyme"/>
    <property type="match status" value="1"/>
</dbReference>
<accession>A0A6I8UH12</accession>
<dbReference type="InterPro" id="IPR016135">
    <property type="entry name" value="UBQ-conjugating_enzyme/RWD"/>
</dbReference>
<evidence type="ECO:0000256" key="6">
    <source>
        <dbReference type="ARBA" id="ARBA00022786"/>
    </source>
</evidence>
<feature type="compositionally biased region" description="Polar residues" evidence="10">
    <location>
        <begin position="79"/>
        <end position="88"/>
    </location>
</feature>
<dbReference type="GO" id="GO:0006511">
    <property type="term" value="P:ubiquitin-dependent protein catabolic process"/>
    <property type="evidence" value="ECO:0007669"/>
    <property type="project" value="UniProtKB-ARBA"/>
</dbReference>
<dbReference type="PROSITE" id="PS00183">
    <property type="entry name" value="UBC_1"/>
    <property type="match status" value="1"/>
</dbReference>
<feature type="region of interest" description="Disordered" evidence="10">
    <location>
        <begin position="72"/>
        <end position="96"/>
    </location>
</feature>
<dbReference type="GO" id="GO:0061631">
    <property type="term" value="F:ubiquitin conjugating enzyme activity"/>
    <property type="evidence" value="ECO:0007669"/>
    <property type="project" value="UniProtKB-EC"/>
</dbReference>
<feature type="domain" description="UBC core" evidence="11">
    <location>
        <begin position="102"/>
        <end position="248"/>
    </location>
</feature>
<comment type="pathway">
    <text evidence="2">Protein modification; protein ubiquitination.</text>
</comment>
<sequence>MSSHRGITVTPDIASTPNSNPTSTPTPNSTDTDTEPATATATATSTTAASTETTAGARAVVECSCDTMDPLDTLDDDNVPSTSGQQRGCTPVGADSAAPVSTCAFRVRRELNEIRKNPPPNCSADMCMDRLLHWTATVIGPTGSVYEGGHFKLDIRFPLNYPFRPPRIRFTTFIYHCNVDSVGAICLDVLNERWSPVMNVSKVLLSIWLLLGECNADDPLVTCIADQYKTNRQEHDKVARFWTKRFAMPKEPKDSKKPEDPSEPKEITGPNDPEQKKNNREPT</sequence>
<keyword evidence="6 9" id="KW-0833">Ubl conjugation pathway</keyword>
<dbReference type="Pfam" id="PF00179">
    <property type="entry name" value="UQ_con"/>
    <property type="match status" value="1"/>
</dbReference>
<gene>
    <name evidence="13" type="primary">LOC4815530</name>
</gene>
<feature type="compositionally biased region" description="Basic and acidic residues" evidence="10">
    <location>
        <begin position="248"/>
        <end position="266"/>
    </location>
</feature>
<dbReference type="InterPro" id="IPR000608">
    <property type="entry name" value="UBC"/>
</dbReference>
<feature type="region of interest" description="Disordered" evidence="10">
    <location>
        <begin position="1"/>
        <end position="55"/>
    </location>
</feature>
<dbReference type="SUPFAM" id="SSF54495">
    <property type="entry name" value="UBC-like"/>
    <property type="match status" value="1"/>
</dbReference>
<dbReference type="PROSITE" id="PS50127">
    <property type="entry name" value="UBC_2"/>
    <property type="match status" value="1"/>
</dbReference>
<feature type="region of interest" description="Disordered" evidence="10">
    <location>
        <begin position="244"/>
        <end position="283"/>
    </location>
</feature>
<dbReference type="InterPro" id="IPR023313">
    <property type="entry name" value="UBQ-conjugating_AS"/>
</dbReference>
<evidence type="ECO:0000256" key="8">
    <source>
        <dbReference type="PROSITE-ProRule" id="PRU10133"/>
    </source>
</evidence>
<comment type="similarity">
    <text evidence="9">Belongs to the ubiquitin-conjugating enzyme family.</text>
</comment>
<reference evidence="13" key="1">
    <citation type="submission" date="2025-08" db="UniProtKB">
        <authorList>
            <consortium name="RefSeq"/>
        </authorList>
    </citation>
    <scope>IDENTIFICATION</scope>
    <source>
        <strain evidence="13">MV-25-SWS-2005</strain>
        <tissue evidence="13">Whole body</tissue>
    </source>
</reference>
<dbReference type="Proteomes" id="UP000001819">
    <property type="component" value="Chromosome X"/>
</dbReference>